<feature type="domain" description="Rhodopsin" evidence="8">
    <location>
        <begin position="12"/>
        <end position="180"/>
    </location>
</feature>
<evidence type="ECO:0000313" key="9">
    <source>
        <dbReference type="EMBL" id="KAK3323011.1"/>
    </source>
</evidence>
<dbReference type="InterPro" id="IPR049326">
    <property type="entry name" value="Rhodopsin_dom_fungi"/>
</dbReference>
<evidence type="ECO:0000256" key="2">
    <source>
        <dbReference type="ARBA" id="ARBA00022692"/>
    </source>
</evidence>
<proteinExistence type="inferred from homology"/>
<feature type="transmembrane region" description="Helical" evidence="7">
    <location>
        <begin position="116"/>
        <end position="135"/>
    </location>
</feature>
<feature type="region of interest" description="Disordered" evidence="6">
    <location>
        <begin position="215"/>
        <end position="240"/>
    </location>
</feature>
<dbReference type="AlphaFoldDB" id="A0AAE0M844"/>
<sequence length="301" mass="32935">MGGQTPMMVAVIGMATAKVSLGLFLLRIVLETWHKIAQWLASLSLLVISVLTAVIFWVQCLPPQFIFDPRVEGRCIIHVTPFSILLGSWCAAVDFFFAGFPWLFIWKLNMRYREKVTIAASMSLGVVAGICGVIRTVELSGLASANYTEDTVNLVIWSAAELAVTKVCAGVPVLRPLLRRGRTGVSQGSSNGYYKHGTGNDGPVHRSIKLSNLANPNTQRQSDIESNRGFPDAHPRLDIRDPTTVTDITRDNQSQEEILGPEYCLSYEAAGAIQIQERVDVRVEETVIGPSKKSGKSDAGF</sequence>
<dbReference type="InterPro" id="IPR052337">
    <property type="entry name" value="SAT4-like"/>
</dbReference>
<evidence type="ECO:0000256" key="6">
    <source>
        <dbReference type="SAM" id="MobiDB-lite"/>
    </source>
</evidence>
<keyword evidence="2 7" id="KW-0812">Transmembrane</keyword>
<keyword evidence="3 7" id="KW-1133">Transmembrane helix</keyword>
<gene>
    <name evidence="9" type="ORF">B0H66DRAFT_602422</name>
</gene>
<reference evidence="9" key="1">
    <citation type="journal article" date="2023" name="Mol. Phylogenet. Evol.">
        <title>Genome-scale phylogeny and comparative genomics of the fungal order Sordariales.</title>
        <authorList>
            <person name="Hensen N."/>
            <person name="Bonometti L."/>
            <person name="Westerberg I."/>
            <person name="Brannstrom I.O."/>
            <person name="Guillou S."/>
            <person name="Cros-Aarteil S."/>
            <person name="Calhoun S."/>
            <person name="Haridas S."/>
            <person name="Kuo A."/>
            <person name="Mondo S."/>
            <person name="Pangilinan J."/>
            <person name="Riley R."/>
            <person name="LaButti K."/>
            <person name="Andreopoulos B."/>
            <person name="Lipzen A."/>
            <person name="Chen C."/>
            <person name="Yan M."/>
            <person name="Daum C."/>
            <person name="Ng V."/>
            <person name="Clum A."/>
            <person name="Steindorff A."/>
            <person name="Ohm R.A."/>
            <person name="Martin F."/>
            <person name="Silar P."/>
            <person name="Natvig D.O."/>
            <person name="Lalanne C."/>
            <person name="Gautier V."/>
            <person name="Ament-Velasquez S.L."/>
            <person name="Kruys A."/>
            <person name="Hutchinson M.I."/>
            <person name="Powell A.J."/>
            <person name="Barry K."/>
            <person name="Miller A.N."/>
            <person name="Grigoriev I.V."/>
            <person name="Debuchy R."/>
            <person name="Gladieux P."/>
            <person name="Hiltunen Thoren M."/>
            <person name="Johannesson H."/>
        </authorList>
    </citation>
    <scope>NUCLEOTIDE SEQUENCE</scope>
    <source>
        <strain evidence="9">CBS 118394</strain>
    </source>
</reference>
<evidence type="ECO:0000259" key="8">
    <source>
        <dbReference type="Pfam" id="PF20684"/>
    </source>
</evidence>
<feature type="compositionally biased region" description="Basic and acidic residues" evidence="6">
    <location>
        <begin position="222"/>
        <end position="240"/>
    </location>
</feature>
<evidence type="ECO:0000256" key="4">
    <source>
        <dbReference type="ARBA" id="ARBA00023136"/>
    </source>
</evidence>
<name>A0AAE0M844_9PEZI</name>
<organism evidence="9 10">
    <name type="scientific">Apodospora peruviana</name>
    <dbReference type="NCBI Taxonomy" id="516989"/>
    <lineage>
        <taxon>Eukaryota</taxon>
        <taxon>Fungi</taxon>
        <taxon>Dikarya</taxon>
        <taxon>Ascomycota</taxon>
        <taxon>Pezizomycotina</taxon>
        <taxon>Sordariomycetes</taxon>
        <taxon>Sordariomycetidae</taxon>
        <taxon>Sordariales</taxon>
        <taxon>Lasiosphaeriaceae</taxon>
        <taxon>Apodospora</taxon>
    </lineage>
</organism>
<dbReference type="PANTHER" id="PTHR33048:SF93">
    <property type="entry name" value="INTEGRAL MEMBRANE PROTEIN"/>
    <property type="match status" value="1"/>
</dbReference>
<comment type="similarity">
    <text evidence="5">Belongs to the SAT4 family.</text>
</comment>
<dbReference type="Proteomes" id="UP001283341">
    <property type="component" value="Unassembled WGS sequence"/>
</dbReference>
<dbReference type="GO" id="GO:0016020">
    <property type="term" value="C:membrane"/>
    <property type="evidence" value="ECO:0007669"/>
    <property type="project" value="UniProtKB-SubCell"/>
</dbReference>
<feature type="transmembrane region" description="Helical" evidence="7">
    <location>
        <begin position="6"/>
        <end position="26"/>
    </location>
</feature>
<evidence type="ECO:0000313" key="10">
    <source>
        <dbReference type="Proteomes" id="UP001283341"/>
    </source>
</evidence>
<evidence type="ECO:0000256" key="5">
    <source>
        <dbReference type="ARBA" id="ARBA00038359"/>
    </source>
</evidence>
<keyword evidence="4 7" id="KW-0472">Membrane</keyword>
<comment type="caution">
    <text evidence="9">The sequence shown here is derived from an EMBL/GenBank/DDBJ whole genome shotgun (WGS) entry which is preliminary data.</text>
</comment>
<dbReference type="Pfam" id="PF20684">
    <property type="entry name" value="Fung_rhodopsin"/>
    <property type="match status" value="1"/>
</dbReference>
<keyword evidence="10" id="KW-1185">Reference proteome</keyword>
<accession>A0AAE0M844</accession>
<dbReference type="EMBL" id="JAUEDM010000003">
    <property type="protein sequence ID" value="KAK3323011.1"/>
    <property type="molecule type" value="Genomic_DNA"/>
</dbReference>
<protein>
    <recommendedName>
        <fullName evidence="8">Rhodopsin domain-containing protein</fullName>
    </recommendedName>
</protein>
<feature type="transmembrane region" description="Helical" evidence="7">
    <location>
        <begin position="79"/>
        <end position="104"/>
    </location>
</feature>
<evidence type="ECO:0000256" key="7">
    <source>
        <dbReference type="SAM" id="Phobius"/>
    </source>
</evidence>
<evidence type="ECO:0000256" key="3">
    <source>
        <dbReference type="ARBA" id="ARBA00022989"/>
    </source>
</evidence>
<feature type="transmembrane region" description="Helical" evidence="7">
    <location>
        <begin position="155"/>
        <end position="174"/>
    </location>
</feature>
<reference evidence="9" key="2">
    <citation type="submission" date="2023-06" db="EMBL/GenBank/DDBJ databases">
        <authorList>
            <consortium name="Lawrence Berkeley National Laboratory"/>
            <person name="Haridas S."/>
            <person name="Hensen N."/>
            <person name="Bonometti L."/>
            <person name="Westerberg I."/>
            <person name="Brannstrom I.O."/>
            <person name="Guillou S."/>
            <person name="Cros-Aarteil S."/>
            <person name="Calhoun S."/>
            <person name="Kuo A."/>
            <person name="Mondo S."/>
            <person name="Pangilinan J."/>
            <person name="Riley R."/>
            <person name="Labutti K."/>
            <person name="Andreopoulos B."/>
            <person name="Lipzen A."/>
            <person name="Chen C."/>
            <person name="Yanf M."/>
            <person name="Daum C."/>
            <person name="Ng V."/>
            <person name="Clum A."/>
            <person name="Steindorff A."/>
            <person name="Ohm R."/>
            <person name="Martin F."/>
            <person name="Silar P."/>
            <person name="Natvig D."/>
            <person name="Lalanne C."/>
            <person name="Gautier V."/>
            <person name="Ament-Velasquez S.L."/>
            <person name="Kruys A."/>
            <person name="Hutchinson M.I."/>
            <person name="Powell A.J."/>
            <person name="Barry K."/>
            <person name="Miller A.N."/>
            <person name="Grigoriev I.V."/>
            <person name="Debuchy R."/>
            <person name="Gladieux P."/>
            <person name="Thoren M.H."/>
            <person name="Johannesson H."/>
        </authorList>
    </citation>
    <scope>NUCLEOTIDE SEQUENCE</scope>
    <source>
        <strain evidence="9">CBS 118394</strain>
    </source>
</reference>
<comment type="subcellular location">
    <subcellularLocation>
        <location evidence="1">Membrane</location>
        <topology evidence="1">Multi-pass membrane protein</topology>
    </subcellularLocation>
</comment>
<evidence type="ECO:0000256" key="1">
    <source>
        <dbReference type="ARBA" id="ARBA00004141"/>
    </source>
</evidence>
<feature type="transmembrane region" description="Helical" evidence="7">
    <location>
        <begin position="38"/>
        <end position="59"/>
    </location>
</feature>
<dbReference type="PANTHER" id="PTHR33048">
    <property type="entry name" value="PTH11-LIKE INTEGRAL MEMBRANE PROTEIN (AFU_ORTHOLOGUE AFUA_5G11245)"/>
    <property type="match status" value="1"/>
</dbReference>